<dbReference type="EMBL" id="JACYTQ010000010">
    <property type="protein sequence ID" value="MBD8491112.1"/>
    <property type="molecule type" value="Genomic_DNA"/>
</dbReference>
<sequence length="88" mass="9982">MNKVFDKAAFKEKLDEQTTFPALYMFKFIVPKGKEDEVKRLLPNNQITFKASAKGTYISATIKAMMKDSEAIIKVYEEASKIEGIISL</sequence>
<protein>
    <submittedName>
        <fullName evidence="1">DUF493 family protein</fullName>
    </submittedName>
</protein>
<organism evidence="1 2">
    <name type="scientific">Echinicola arenosa</name>
    <dbReference type="NCBI Taxonomy" id="2774144"/>
    <lineage>
        <taxon>Bacteria</taxon>
        <taxon>Pseudomonadati</taxon>
        <taxon>Bacteroidota</taxon>
        <taxon>Cytophagia</taxon>
        <taxon>Cytophagales</taxon>
        <taxon>Cyclobacteriaceae</taxon>
        <taxon>Echinicola</taxon>
    </lineage>
</organism>
<dbReference type="InterPro" id="IPR007454">
    <property type="entry name" value="UPF0250_YbeD-like"/>
</dbReference>
<dbReference type="SUPFAM" id="SSF117991">
    <property type="entry name" value="YbeD/HP0495-like"/>
    <property type="match status" value="1"/>
</dbReference>
<name>A0ABR9AQR1_9BACT</name>
<comment type="caution">
    <text evidence="1">The sequence shown here is derived from an EMBL/GenBank/DDBJ whole genome shotgun (WGS) entry which is preliminary data.</text>
</comment>
<dbReference type="InterPro" id="IPR027471">
    <property type="entry name" value="YbeD-like_sf"/>
</dbReference>
<evidence type="ECO:0000313" key="2">
    <source>
        <dbReference type="Proteomes" id="UP000647133"/>
    </source>
</evidence>
<dbReference type="Gene3D" id="3.30.70.260">
    <property type="match status" value="1"/>
</dbReference>
<proteinExistence type="predicted"/>
<dbReference type="Proteomes" id="UP000647133">
    <property type="component" value="Unassembled WGS sequence"/>
</dbReference>
<dbReference type="RefSeq" id="WP_192011986.1">
    <property type="nucleotide sequence ID" value="NZ_JACYTQ010000010.1"/>
</dbReference>
<reference evidence="1 2" key="1">
    <citation type="submission" date="2020-09" db="EMBL/GenBank/DDBJ databases">
        <title>Echinicola sp. CAU 1574 isolated from sand of Sido Beach.</title>
        <authorList>
            <person name="Kim W."/>
        </authorList>
    </citation>
    <scope>NUCLEOTIDE SEQUENCE [LARGE SCALE GENOMIC DNA]</scope>
    <source>
        <strain evidence="1 2">CAU 1574</strain>
    </source>
</reference>
<gene>
    <name evidence="1" type="ORF">IFO69_20325</name>
</gene>
<dbReference type="Pfam" id="PF04359">
    <property type="entry name" value="DUF493"/>
    <property type="match status" value="1"/>
</dbReference>
<accession>A0ABR9AQR1</accession>
<evidence type="ECO:0000313" key="1">
    <source>
        <dbReference type="EMBL" id="MBD8491112.1"/>
    </source>
</evidence>
<keyword evidence="2" id="KW-1185">Reference proteome</keyword>